<proteinExistence type="predicted"/>
<feature type="domain" description="VWFA" evidence="4">
    <location>
        <begin position="475"/>
        <end position="656"/>
    </location>
</feature>
<keyword evidence="1" id="KW-1015">Disulfide bond</keyword>
<evidence type="ECO:0000313" key="6">
    <source>
        <dbReference type="EMBL" id="KAI7836279.1"/>
    </source>
</evidence>
<dbReference type="SMART" id="SM00327">
    <property type="entry name" value="VWA"/>
    <property type="match status" value="1"/>
</dbReference>
<dbReference type="PANTHER" id="PTHR22595:SF79">
    <property type="entry name" value="CHITINASE 12"/>
    <property type="match status" value="1"/>
</dbReference>
<sequence>MRGPGASLLLAVAWLLCVVNAQPNATAALAANVTANTTSNPTVAGGPLPAHNWGQGTAAQPIDFTTGPATTAAFVHLSFGINVWNPQLKVAMFNKPGIRALFAQSIKNAVPNAVVVSEPLPATRGILVRSTVRFQVDAAGAKAQADTLVKYLTDATLLKQMLPEANWRPRLAYTTFPYLASVVVRPVGPAAGRTPSLHFTLQVQGVRKATFDAQKLAAWKAALKAALPGLTDQGITAMTTETAELDGVTWYARTDTLVHVQITGPTLTALRLFSAKLRTKPPAIWSRYTFGVVAAVPRSWVIVAFAAPCAKPHCTTFNSWDCNCSACDSGWKVSAGGCIQDGITVYFAFPVNEALPFTEAKKQQLAATLLGALNVDRSYTTALISLTTEVPGRTTRKLQGVVGGAIALIKAAFQTTPQVPKSTLESATKNIPTLFRSQSDKMSWWKGDMCVADAAGKCTSPVITCPLRLQSCVSDVCFLMDGSGSMQGYWDNEVSIVRGIVGAIGGANSALAVWMFSNSASQVVSPTTIGKAKATDAFTRAVLGAQPEYGGTTAAAGVVACTRMLAAGKANGHRKTLPQSQPKVLITDGGIGDFEATKAAVATAKAAGINIVTIGVGSVSDSQLTTLASSPAMYIQAAGFGIAELQKPTDNAASAVCAGHPVLYCARQGAVAAAAMAQQNDGGPIDETLTWEVYDAALQYADAAQDYGVNTRRELAMFLAHVAVETNFVDLVEGDAINGDEEKGCTALCQGSKKNNAVYTAQCKGYNTKGICYCGRGYHQLTGCNENYLRFHDEHKEKAWYKDKFNIVTNPEAIGTNEELAWRTAFWKWQKDIASSSGVVNEGKFGKTTCILNAGECPGCGREATNDCAAVLRYEIYKALLSKLAPDAKPNEFGCYCAINPLCTTMHKGRKYPDGTEIKLGYDVRPFPEHPDPCKTCLDAFKERCAPITYSSGTVDYVLSCPNNPDHPKSPNNPYSCWRPGAPDPNTNPPPAEQVCSGQSSGGGSATQDPPKDYFQDCWQDARFTFKAGKDIPAAGSAQDMFVGSCLGCSLDHMANLCSSIHECSGFNTNGYFKMVAGDPFKAVGNWGIQVSKCDGVYVRNDWNKAAKVGDIRLANPSGTGLPMFQLFGGQELEIKGRVEMYTSANTWGTICDNHFGDMWKTSNNAKVVCRELGFTGTSFDPVRVPVAQGAANQPTDIPWDCDGDEAQLKGCSKDSIIHPFKCGHDEDW</sequence>
<evidence type="ECO:0000256" key="2">
    <source>
        <dbReference type="SAM" id="MobiDB-lite"/>
    </source>
</evidence>
<dbReference type="SUPFAM" id="SSF53955">
    <property type="entry name" value="Lysozyme-like"/>
    <property type="match status" value="1"/>
</dbReference>
<dbReference type="SUPFAM" id="SSF56487">
    <property type="entry name" value="SRCR-like"/>
    <property type="match status" value="1"/>
</dbReference>
<keyword evidence="7" id="KW-1185">Reference proteome</keyword>
<accession>A0AAD5DKY7</accession>
<dbReference type="InterPro" id="IPR036465">
    <property type="entry name" value="vWFA_dom_sf"/>
</dbReference>
<dbReference type="CDD" id="cd00198">
    <property type="entry name" value="vWFA"/>
    <property type="match status" value="1"/>
</dbReference>
<protein>
    <submittedName>
        <fullName evidence="6">Uncharacterized protein</fullName>
    </submittedName>
</protein>
<dbReference type="Gene3D" id="1.10.530.10">
    <property type="match status" value="1"/>
</dbReference>
<dbReference type="Pfam" id="PF00530">
    <property type="entry name" value="SRCR"/>
    <property type="match status" value="1"/>
</dbReference>
<dbReference type="Proteomes" id="UP001205105">
    <property type="component" value="Unassembled WGS sequence"/>
</dbReference>
<feature type="signal peptide" evidence="3">
    <location>
        <begin position="1"/>
        <end position="21"/>
    </location>
</feature>
<feature type="chain" id="PRO_5042052430" evidence="3">
    <location>
        <begin position="22"/>
        <end position="1229"/>
    </location>
</feature>
<dbReference type="SUPFAM" id="SSF53300">
    <property type="entry name" value="vWA-like"/>
    <property type="match status" value="1"/>
</dbReference>
<dbReference type="Gene3D" id="3.10.250.10">
    <property type="entry name" value="SRCR-like domain"/>
    <property type="match status" value="1"/>
</dbReference>
<comment type="caution">
    <text evidence="6">The sequence shown here is derived from an EMBL/GenBank/DDBJ whole genome shotgun (WGS) entry which is preliminary data.</text>
</comment>
<dbReference type="GO" id="GO:0016020">
    <property type="term" value="C:membrane"/>
    <property type="evidence" value="ECO:0007669"/>
    <property type="project" value="InterPro"/>
</dbReference>
<evidence type="ECO:0000259" key="5">
    <source>
        <dbReference type="PROSITE" id="PS50287"/>
    </source>
</evidence>
<evidence type="ECO:0000259" key="4">
    <source>
        <dbReference type="PROSITE" id="PS50234"/>
    </source>
</evidence>
<feature type="domain" description="SRCR" evidence="5">
    <location>
        <begin position="1125"/>
        <end position="1229"/>
    </location>
</feature>
<feature type="compositionally biased region" description="Pro residues" evidence="2">
    <location>
        <begin position="982"/>
        <end position="992"/>
    </location>
</feature>
<dbReference type="SMART" id="SM00202">
    <property type="entry name" value="SR"/>
    <property type="match status" value="1"/>
</dbReference>
<dbReference type="PROSITE" id="PS50234">
    <property type="entry name" value="VWFA"/>
    <property type="match status" value="1"/>
</dbReference>
<reference evidence="6" key="1">
    <citation type="submission" date="2020-11" db="EMBL/GenBank/DDBJ databases">
        <title>Chlorella ohadii genome sequencing and assembly.</title>
        <authorList>
            <person name="Murik O."/>
            <person name="Treves H."/>
            <person name="Kedem I."/>
            <person name="Shotland Y."/>
            <person name="Kaplan A."/>
        </authorList>
    </citation>
    <scope>NUCLEOTIDE SEQUENCE</scope>
    <source>
        <strain evidence="6">1</strain>
    </source>
</reference>
<dbReference type="CDD" id="cd00325">
    <property type="entry name" value="chitinase_GH19"/>
    <property type="match status" value="1"/>
</dbReference>
<dbReference type="PROSITE" id="PS50287">
    <property type="entry name" value="SRCR_2"/>
    <property type="match status" value="1"/>
</dbReference>
<dbReference type="Gene3D" id="3.40.50.410">
    <property type="entry name" value="von Willebrand factor, type A domain"/>
    <property type="match status" value="1"/>
</dbReference>
<feature type="region of interest" description="Disordered" evidence="2">
    <location>
        <begin position="967"/>
        <end position="1009"/>
    </location>
</feature>
<evidence type="ECO:0000256" key="3">
    <source>
        <dbReference type="SAM" id="SignalP"/>
    </source>
</evidence>
<keyword evidence="3" id="KW-0732">Signal</keyword>
<evidence type="ECO:0000313" key="7">
    <source>
        <dbReference type="Proteomes" id="UP001205105"/>
    </source>
</evidence>
<organism evidence="6 7">
    <name type="scientific">Chlorella ohadii</name>
    <dbReference type="NCBI Taxonomy" id="2649997"/>
    <lineage>
        <taxon>Eukaryota</taxon>
        <taxon>Viridiplantae</taxon>
        <taxon>Chlorophyta</taxon>
        <taxon>core chlorophytes</taxon>
        <taxon>Trebouxiophyceae</taxon>
        <taxon>Chlorellales</taxon>
        <taxon>Chlorellaceae</taxon>
        <taxon>Chlorella clade</taxon>
        <taxon>Chlorella</taxon>
    </lineage>
</organism>
<dbReference type="PANTHER" id="PTHR22595">
    <property type="entry name" value="CHITINASE-RELATED"/>
    <property type="match status" value="1"/>
</dbReference>
<evidence type="ECO:0000256" key="1">
    <source>
        <dbReference type="ARBA" id="ARBA00023157"/>
    </source>
</evidence>
<dbReference type="Pfam" id="PF00092">
    <property type="entry name" value="VWA"/>
    <property type="match status" value="1"/>
</dbReference>
<dbReference type="EMBL" id="JADXDR010000196">
    <property type="protein sequence ID" value="KAI7836279.1"/>
    <property type="molecule type" value="Genomic_DNA"/>
</dbReference>
<gene>
    <name evidence="6" type="ORF">COHA_009867</name>
</gene>
<dbReference type="InterPro" id="IPR002035">
    <property type="entry name" value="VWF_A"/>
</dbReference>
<name>A0AAD5DKY7_9CHLO</name>
<dbReference type="AlphaFoldDB" id="A0AAD5DKY7"/>
<dbReference type="InterPro" id="IPR023346">
    <property type="entry name" value="Lysozyme-like_dom_sf"/>
</dbReference>
<dbReference type="InterPro" id="IPR036772">
    <property type="entry name" value="SRCR-like_dom_sf"/>
</dbReference>
<dbReference type="InterPro" id="IPR001190">
    <property type="entry name" value="SRCR"/>
</dbReference>